<gene>
    <name evidence="12" type="ORF">JVT61DRAFT_4689</name>
</gene>
<dbReference type="EC" id="6.1.1.4" evidence="2"/>
<evidence type="ECO:0000256" key="1">
    <source>
        <dbReference type="ARBA" id="ARBA00005594"/>
    </source>
</evidence>
<evidence type="ECO:0000256" key="10">
    <source>
        <dbReference type="SAM" id="MobiDB-lite"/>
    </source>
</evidence>
<dbReference type="InterPro" id="IPR014729">
    <property type="entry name" value="Rossmann-like_a/b/a_fold"/>
</dbReference>
<evidence type="ECO:0000256" key="8">
    <source>
        <dbReference type="ARBA" id="ARBA00030520"/>
    </source>
</evidence>
<dbReference type="OrthoDB" id="10249672at2759"/>
<evidence type="ECO:0000256" key="6">
    <source>
        <dbReference type="ARBA" id="ARBA00022917"/>
    </source>
</evidence>
<dbReference type="Gene3D" id="3.40.50.620">
    <property type="entry name" value="HUPs"/>
    <property type="match status" value="1"/>
</dbReference>
<dbReference type="PANTHER" id="PTHR45794:SF1">
    <property type="entry name" value="LEUCINE--TRNA LIGASE, CYTOPLASMIC"/>
    <property type="match status" value="1"/>
</dbReference>
<dbReference type="GO" id="GO:0004823">
    <property type="term" value="F:leucine-tRNA ligase activity"/>
    <property type="evidence" value="ECO:0007669"/>
    <property type="project" value="UniProtKB-EC"/>
</dbReference>
<accession>A0A8I2YK52</accession>
<sequence length="224" mass="25568">MSLVPSPPQTLTCVQTGKRDYLKSLEKKYQARWQEERLFETTAPSQDEIRGLSPAQIKEKYPKWFGNFPYPYMNGSLHLGHAFTISKVEFSAGYQRMLGKRVLFPHGLHVTGMPIKAASDKIIREMDLFGETFERYDPDAEDETPKVTPNGPAPTAQVGKATKGKVAAKSTGLTYQFQIMESIGVPREEVKKFADPYYWLSYFPPICKEDNNAMGNRIDWRRSF</sequence>
<dbReference type="SUPFAM" id="SSF52374">
    <property type="entry name" value="Nucleotidylyl transferase"/>
    <property type="match status" value="1"/>
</dbReference>
<dbReference type="Pfam" id="PF00133">
    <property type="entry name" value="tRNA-synt_1"/>
    <property type="match status" value="1"/>
</dbReference>
<dbReference type="InterPro" id="IPR002300">
    <property type="entry name" value="aa-tRNA-synth_Ia"/>
</dbReference>
<evidence type="ECO:0000313" key="12">
    <source>
        <dbReference type="EMBL" id="KAG6374049.1"/>
    </source>
</evidence>
<keyword evidence="3" id="KW-0436">Ligase</keyword>
<comment type="caution">
    <text evidence="12">The sequence shown here is derived from an EMBL/GenBank/DDBJ whole genome shotgun (WGS) entry which is preliminary data.</text>
</comment>
<dbReference type="GO" id="GO:0006429">
    <property type="term" value="P:leucyl-tRNA aminoacylation"/>
    <property type="evidence" value="ECO:0007669"/>
    <property type="project" value="InterPro"/>
</dbReference>
<dbReference type="Proteomes" id="UP000683000">
    <property type="component" value="Unassembled WGS sequence"/>
</dbReference>
<keyword evidence="4" id="KW-0547">Nucleotide-binding</keyword>
<protein>
    <recommendedName>
        <fullName evidence="2">leucine--tRNA ligase</fullName>
        <ecNumber evidence="2">6.1.1.4</ecNumber>
    </recommendedName>
    <alternativeName>
        <fullName evidence="8">Leucyl-tRNA synthetase</fullName>
    </alternativeName>
</protein>
<comment type="catalytic activity">
    <reaction evidence="9">
        <text>tRNA(Leu) + L-leucine + ATP = L-leucyl-tRNA(Leu) + AMP + diphosphate</text>
        <dbReference type="Rhea" id="RHEA:11688"/>
        <dbReference type="Rhea" id="RHEA-COMP:9613"/>
        <dbReference type="Rhea" id="RHEA-COMP:9622"/>
        <dbReference type="ChEBI" id="CHEBI:30616"/>
        <dbReference type="ChEBI" id="CHEBI:33019"/>
        <dbReference type="ChEBI" id="CHEBI:57427"/>
        <dbReference type="ChEBI" id="CHEBI:78442"/>
        <dbReference type="ChEBI" id="CHEBI:78494"/>
        <dbReference type="ChEBI" id="CHEBI:456215"/>
        <dbReference type="EC" id="6.1.1.4"/>
    </reaction>
</comment>
<evidence type="ECO:0000256" key="7">
    <source>
        <dbReference type="ARBA" id="ARBA00023146"/>
    </source>
</evidence>
<evidence type="ECO:0000256" key="4">
    <source>
        <dbReference type="ARBA" id="ARBA00022741"/>
    </source>
</evidence>
<proteinExistence type="inferred from homology"/>
<keyword evidence="7" id="KW-0030">Aminoacyl-tRNA synthetase</keyword>
<keyword evidence="13" id="KW-1185">Reference proteome</keyword>
<dbReference type="InterPro" id="IPR004493">
    <property type="entry name" value="Leu-tRNA-synth_Ia_arc/euk"/>
</dbReference>
<dbReference type="GO" id="GO:0005524">
    <property type="term" value="F:ATP binding"/>
    <property type="evidence" value="ECO:0007669"/>
    <property type="project" value="UniProtKB-KW"/>
</dbReference>
<evidence type="ECO:0000256" key="9">
    <source>
        <dbReference type="ARBA" id="ARBA00047469"/>
    </source>
</evidence>
<feature type="domain" description="Aminoacyl-tRNA synthetase class Ia" evidence="11">
    <location>
        <begin position="59"/>
        <end position="123"/>
    </location>
</feature>
<evidence type="ECO:0000256" key="5">
    <source>
        <dbReference type="ARBA" id="ARBA00022840"/>
    </source>
</evidence>
<organism evidence="12 13">
    <name type="scientific">Boletus reticuloceps</name>
    <dbReference type="NCBI Taxonomy" id="495285"/>
    <lineage>
        <taxon>Eukaryota</taxon>
        <taxon>Fungi</taxon>
        <taxon>Dikarya</taxon>
        <taxon>Basidiomycota</taxon>
        <taxon>Agaricomycotina</taxon>
        <taxon>Agaricomycetes</taxon>
        <taxon>Agaricomycetidae</taxon>
        <taxon>Boletales</taxon>
        <taxon>Boletineae</taxon>
        <taxon>Boletaceae</taxon>
        <taxon>Boletoideae</taxon>
        <taxon>Boletus</taxon>
    </lineage>
</organism>
<name>A0A8I2YK52_9AGAM</name>
<comment type="similarity">
    <text evidence="1">Belongs to the class-I aminoacyl-tRNA synthetase family.</text>
</comment>
<keyword evidence="5" id="KW-0067">ATP-binding</keyword>
<feature type="region of interest" description="Disordered" evidence="10">
    <location>
        <begin position="138"/>
        <end position="162"/>
    </location>
</feature>
<dbReference type="PANTHER" id="PTHR45794">
    <property type="entry name" value="LEUCYL-TRNA SYNTHETASE"/>
    <property type="match status" value="1"/>
</dbReference>
<evidence type="ECO:0000256" key="2">
    <source>
        <dbReference type="ARBA" id="ARBA00013164"/>
    </source>
</evidence>
<keyword evidence="6" id="KW-0648">Protein biosynthesis</keyword>
<evidence type="ECO:0000259" key="11">
    <source>
        <dbReference type="Pfam" id="PF00133"/>
    </source>
</evidence>
<dbReference type="AlphaFoldDB" id="A0A8I2YK52"/>
<evidence type="ECO:0000256" key="3">
    <source>
        <dbReference type="ARBA" id="ARBA00022598"/>
    </source>
</evidence>
<evidence type="ECO:0000313" key="13">
    <source>
        <dbReference type="Proteomes" id="UP000683000"/>
    </source>
</evidence>
<dbReference type="EMBL" id="JAGFBS010000019">
    <property type="protein sequence ID" value="KAG6374049.1"/>
    <property type="molecule type" value="Genomic_DNA"/>
</dbReference>
<reference evidence="12" key="1">
    <citation type="submission" date="2021-03" db="EMBL/GenBank/DDBJ databases">
        <title>Evolutionary innovations through gain and loss of genes in the ectomycorrhizal Boletales.</title>
        <authorList>
            <person name="Wu G."/>
            <person name="Miyauchi S."/>
            <person name="Morin E."/>
            <person name="Yang Z.-L."/>
            <person name="Xu J."/>
            <person name="Martin F.M."/>
        </authorList>
    </citation>
    <scope>NUCLEOTIDE SEQUENCE</scope>
    <source>
        <strain evidence="12">BR01</strain>
    </source>
</reference>